<dbReference type="Pfam" id="PF00134">
    <property type="entry name" value="Cyclin_N"/>
    <property type="match status" value="1"/>
</dbReference>
<feature type="compositionally biased region" description="Polar residues" evidence="5">
    <location>
        <begin position="279"/>
        <end position="310"/>
    </location>
</feature>
<dbReference type="OrthoDB" id="306099at2759"/>
<evidence type="ECO:0000313" key="9">
    <source>
        <dbReference type="EMBL" id="CDW26968.1"/>
    </source>
</evidence>
<evidence type="ECO:0000313" key="8">
    <source>
        <dbReference type="EMBL" id="CAF2941806.1"/>
    </source>
</evidence>
<evidence type="ECO:0000313" key="10">
    <source>
        <dbReference type="Proteomes" id="UP000675881"/>
    </source>
</evidence>
<dbReference type="PANTHER" id="PTHR10177">
    <property type="entry name" value="CYCLINS"/>
    <property type="match status" value="1"/>
</dbReference>
<feature type="domain" description="Cyclin-like" evidence="6">
    <location>
        <begin position="75"/>
        <end position="160"/>
    </location>
</feature>
<reference evidence="8" key="2">
    <citation type="submission" date="2021-02" db="EMBL/GenBank/DDBJ databases">
        <authorList>
            <person name="Bekaert M."/>
        </authorList>
    </citation>
    <scope>NUCLEOTIDE SEQUENCE</scope>
    <source>
        <strain evidence="8">IoA-00</strain>
    </source>
</reference>
<dbReference type="Gene3D" id="1.10.472.10">
    <property type="entry name" value="Cyclin-like"/>
    <property type="match status" value="2"/>
</dbReference>
<dbReference type="EMBL" id="HACA01009607">
    <property type="protein sequence ID" value="CDW26968.1"/>
    <property type="molecule type" value="Transcribed_RNA"/>
</dbReference>
<dbReference type="SMART" id="SM01332">
    <property type="entry name" value="Cyclin_C"/>
    <property type="match status" value="1"/>
</dbReference>
<dbReference type="InterPro" id="IPR006671">
    <property type="entry name" value="Cyclin_N"/>
</dbReference>
<dbReference type="GO" id="GO:0051301">
    <property type="term" value="P:cell division"/>
    <property type="evidence" value="ECO:0007669"/>
    <property type="project" value="UniProtKB-KW"/>
</dbReference>
<keyword evidence="2 4" id="KW-0195">Cyclin</keyword>
<evidence type="ECO:0000256" key="2">
    <source>
        <dbReference type="ARBA" id="ARBA00023127"/>
    </source>
</evidence>
<feature type="region of interest" description="Disordered" evidence="5">
    <location>
        <begin position="277"/>
        <end position="310"/>
    </location>
</feature>
<gene>
    <name evidence="8" type="ORF">LSAA_10107</name>
</gene>
<keyword evidence="10" id="KW-1185">Reference proteome</keyword>
<dbReference type="InterPro" id="IPR013763">
    <property type="entry name" value="Cyclin-like_dom"/>
</dbReference>
<evidence type="ECO:0000256" key="4">
    <source>
        <dbReference type="RuleBase" id="RU000383"/>
    </source>
</evidence>
<evidence type="ECO:0000256" key="3">
    <source>
        <dbReference type="ARBA" id="ARBA00023306"/>
    </source>
</evidence>
<accession>A0A0K2TLK2</accession>
<feature type="domain" description="Cyclin C-terminal" evidence="7">
    <location>
        <begin position="169"/>
        <end position="309"/>
    </location>
</feature>
<evidence type="ECO:0000259" key="6">
    <source>
        <dbReference type="SMART" id="SM00385"/>
    </source>
</evidence>
<protein>
    <submittedName>
        <fullName evidence="8">CCND2</fullName>
    </submittedName>
</protein>
<dbReference type="PROSITE" id="PS00292">
    <property type="entry name" value="CYCLINS"/>
    <property type="match status" value="1"/>
</dbReference>
<comment type="similarity">
    <text evidence="4">Belongs to the cyclin family.</text>
</comment>
<dbReference type="AlphaFoldDB" id="A0A0K2TLK2"/>
<evidence type="ECO:0000256" key="5">
    <source>
        <dbReference type="SAM" id="MobiDB-lite"/>
    </source>
</evidence>
<dbReference type="GO" id="GO:0000278">
    <property type="term" value="P:mitotic cell cycle"/>
    <property type="evidence" value="ECO:0007669"/>
    <property type="project" value="UniProtKB-ARBA"/>
</dbReference>
<dbReference type="InterPro" id="IPR048258">
    <property type="entry name" value="Cyclins_cyclin-box"/>
</dbReference>
<dbReference type="InterPro" id="IPR039361">
    <property type="entry name" value="Cyclin"/>
</dbReference>
<dbReference type="Proteomes" id="UP000675881">
    <property type="component" value="Chromosome 5"/>
</dbReference>
<dbReference type="InterPro" id="IPR004367">
    <property type="entry name" value="Cyclin_C-dom"/>
</dbReference>
<organism evidence="9">
    <name type="scientific">Lepeophtheirus salmonis</name>
    <name type="common">Salmon louse</name>
    <name type="synonym">Caligus salmonis</name>
    <dbReference type="NCBI Taxonomy" id="72036"/>
    <lineage>
        <taxon>Eukaryota</taxon>
        <taxon>Metazoa</taxon>
        <taxon>Ecdysozoa</taxon>
        <taxon>Arthropoda</taxon>
        <taxon>Crustacea</taxon>
        <taxon>Multicrustacea</taxon>
        <taxon>Hexanauplia</taxon>
        <taxon>Copepoda</taxon>
        <taxon>Siphonostomatoida</taxon>
        <taxon>Caligidae</taxon>
        <taxon>Lepeophtheirus</taxon>
    </lineage>
</organism>
<dbReference type="SMART" id="SM00385">
    <property type="entry name" value="CYCLIN"/>
    <property type="match status" value="1"/>
</dbReference>
<dbReference type="EMBL" id="HG994584">
    <property type="protein sequence ID" value="CAF2941806.1"/>
    <property type="molecule type" value="Genomic_DNA"/>
</dbReference>
<feature type="region of interest" description="Disordered" evidence="5">
    <location>
        <begin position="1"/>
        <end position="24"/>
    </location>
</feature>
<evidence type="ECO:0000256" key="1">
    <source>
        <dbReference type="ARBA" id="ARBA00022618"/>
    </source>
</evidence>
<keyword evidence="3" id="KW-0131">Cell cycle</keyword>
<evidence type="ECO:0000259" key="7">
    <source>
        <dbReference type="SMART" id="SM01332"/>
    </source>
</evidence>
<dbReference type="SUPFAM" id="SSF47954">
    <property type="entry name" value="Cyclin-like"/>
    <property type="match status" value="1"/>
</dbReference>
<dbReference type="InterPro" id="IPR036915">
    <property type="entry name" value="Cyclin-like_sf"/>
</dbReference>
<keyword evidence="1" id="KW-0132">Cell division</keyword>
<proteinExistence type="inferred from homology"/>
<sequence length="321" mass="35536">MDFLLCDETSEASNTPSPTRDDMGIDGIKSYEDPALIGDLRVLRNVLQTSTSSSPVNYIAFQNEVTTSMRKIVTDWMLEVCEEENCHGEVFHLAVNYLDRFLCATKDIKKSNFQLLACACIFLASKFKETSPIIADKLSVYTDFAFSTSEITEWELCVLSVLGWDLSIITPYTVLDQIMRRINGVESCSFDMDTIRRHAETFIALSATEYEFYLAFEGRPTVLAVGALIAAFSGFATSDPMTEDIASDLCELTGINGNEAFNCGRYIEEVMSRRITEARNASGSPSKASTTSRYPSNKETVSASPSTTPTDLMEISHSLVC</sequence>
<reference evidence="9" key="1">
    <citation type="submission" date="2014-05" db="EMBL/GenBank/DDBJ databases">
        <authorList>
            <person name="Chronopoulou M."/>
        </authorList>
    </citation>
    <scope>NUCLEOTIDE SEQUENCE</scope>
    <source>
        <tissue evidence="9">Whole organism</tissue>
    </source>
</reference>
<name>A0A0K2TLK2_LEPSM</name>
<dbReference type="FunFam" id="1.10.472.10:FF:000003">
    <property type="entry name" value="G1/S-specific cyclin-D2"/>
    <property type="match status" value="1"/>
</dbReference>